<protein>
    <submittedName>
        <fullName evidence="2">Type I-E CRISPR-associated protein Cse2/CasB</fullName>
    </submittedName>
</protein>
<evidence type="ECO:0000313" key="2">
    <source>
        <dbReference type="EMBL" id="PHJ26471.1"/>
    </source>
</evidence>
<dbReference type="Gene3D" id="1.10.520.40">
    <property type="entry name" value="CRISPR-associated protein Cse2"/>
    <property type="match status" value="1"/>
</dbReference>
<accession>A0AA44U2S2</accession>
<gene>
    <name evidence="2" type="ORF">APS60_11150</name>
</gene>
<dbReference type="AlphaFoldDB" id="A0AA44U2S2"/>
<feature type="region of interest" description="Disordered" evidence="1">
    <location>
        <begin position="188"/>
        <end position="209"/>
    </location>
</feature>
<reference evidence="2 3" key="1">
    <citation type="submission" date="2017-02" db="EMBL/GenBank/DDBJ databases">
        <title>Prevalence of linear plasmids in Propionibacterium acnes isolates obtained from cancerous prostatic tissue.</title>
        <authorList>
            <person name="Davidsson S."/>
            <person name="Bruggemann H."/>
        </authorList>
    </citation>
    <scope>NUCLEOTIDE SEQUENCE [LARGE SCALE GENOMIC DNA]</scope>
    <source>
        <strain evidence="2 3">09-9</strain>
    </source>
</reference>
<dbReference type="KEGG" id="cacn:RN83_11100"/>
<comment type="caution">
    <text evidence="2">The sequence shown here is derived from an EMBL/GenBank/DDBJ whole genome shotgun (WGS) entry which is preliminary data.</text>
</comment>
<dbReference type="SMR" id="A0AA44U2S2"/>
<name>A0AA44U2S2_CUTAC</name>
<dbReference type="Proteomes" id="UP000223982">
    <property type="component" value="Unassembled WGS sequence"/>
</dbReference>
<dbReference type="Pfam" id="PF09485">
    <property type="entry name" value="CRISPR_Cse2"/>
    <property type="match status" value="1"/>
</dbReference>
<dbReference type="NCBIfam" id="TIGR02548">
    <property type="entry name" value="casB_cse2"/>
    <property type="match status" value="1"/>
</dbReference>
<dbReference type="EMBL" id="LKVB01000010">
    <property type="protein sequence ID" value="PHJ26471.1"/>
    <property type="molecule type" value="Genomic_DNA"/>
</dbReference>
<evidence type="ECO:0000256" key="1">
    <source>
        <dbReference type="SAM" id="MobiDB-lite"/>
    </source>
</evidence>
<organism evidence="2 3">
    <name type="scientific">Cutibacterium acnes</name>
    <name type="common">Propionibacterium acnes</name>
    <dbReference type="NCBI Taxonomy" id="1747"/>
    <lineage>
        <taxon>Bacteria</taxon>
        <taxon>Bacillati</taxon>
        <taxon>Actinomycetota</taxon>
        <taxon>Actinomycetes</taxon>
        <taxon>Propionibacteriales</taxon>
        <taxon>Propionibacteriaceae</taxon>
        <taxon>Cutibacterium</taxon>
    </lineage>
</organism>
<proteinExistence type="predicted"/>
<sequence length="209" mass="23024">MPEPWNDVTKATLDVVNHLQRGYLMVPRDAWSVRTMAALRHADAAAPGTDPAVWEVTLGHLPDDLLGRNAAPATAAERAVHASVVLYAIHQQSRSEPMHMPGIGLGQAVHSLSTRRSSGSEWDPGTISRFQHLCRAQQWGIRIENLRGLIALMRSEGVPLDHGRLATDLWRIQTSASDHVLLDWGRQLHRIPPSNNPTPSTTTDQGEAR</sequence>
<dbReference type="InterPro" id="IPR038287">
    <property type="entry name" value="Cse2_sf"/>
</dbReference>
<dbReference type="RefSeq" id="WP_002514607.1">
    <property type="nucleotide sequence ID" value="NZ_CABIZT010000004.1"/>
</dbReference>
<dbReference type="CDD" id="cd09731">
    <property type="entry name" value="Cse2_I-E"/>
    <property type="match status" value="1"/>
</dbReference>
<evidence type="ECO:0000313" key="3">
    <source>
        <dbReference type="Proteomes" id="UP000223982"/>
    </source>
</evidence>
<dbReference type="InterPro" id="IPR013382">
    <property type="entry name" value="CRISPR-assoc_prot_Cse2"/>
</dbReference>